<evidence type="ECO:0000256" key="3">
    <source>
        <dbReference type="ARBA" id="ARBA00022748"/>
    </source>
</evidence>
<evidence type="ECO:0000256" key="7">
    <source>
        <dbReference type="SAM" id="Phobius"/>
    </source>
</evidence>
<dbReference type="Pfam" id="PF01578">
    <property type="entry name" value="Cytochrom_C_asm"/>
    <property type="match status" value="1"/>
</dbReference>
<evidence type="ECO:0000313" key="10">
    <source>
        <dbReference type="Proteomes" id="UP001595850"/>
    </source>
</evidence>
<feature type="transmembrane region" description="Helical" evidence="7">
    <location>
        <begin position="156"/>
        <end position="173"/>
    </location>
</feature>
<comment type="caution">
    <text evidence="9">The sequence shown here is derived from an EMBL/GenBank/DDBJ whole genome shotgun (WGS) entry which is preliminary data.</text>
</comment>
<keyword evidence="3" id="KW-0201">Cytochrome c-type biogenesis</keyword>
<reference evidence="10" key="1">
    <citation type="journal article" date="2019" name="Int. J. Syst. Evol. Microbiol.">
        <title>The Global Catalogue of Microorganisms (GCM) 10K type strain sequencing project: providing services to taxonomists for standard genome sequencing and annotation.</title>
        <authorList>
            <consortium name="The Broad Institute Genomics Platform"/>
            <consortium name="The Broad Institute Genome Sequencing Center for Infectious Disease"/>
            <person name="Wu L."/>
            <person name="Ma J."/>
        </authorList>
    </citation>
    <scope>NUCLEOTIDE SEQUENCE [LARGE SCALE GENOMIC DNA]</scope>
    <source>
        <strain evidence="10">TBRC 4489</strain>
    </source>
</reference>
<comment type="subcellular location">
    <subcellularLocation>
        <location evidence="1">Membrane</location>
        <topology evidence="1">Multi-pass membrane protein</topology>
    </subcellularLocation>
</comment>
<evidence type="ECO:0000256" key="2">
    <source>
        <dbReference type="ARBA" id="ARBA00022692"/>
    </source>
</evidence>
<feature type="transmembrane region" description="Helical" evidence="7">
    <location>
        <begin position="180"/>
        <end position="198"/>
    </location>
</feature>
<dbReference type="InterPro" id="IPR045062">
    <property type="entry name" value="Cyt_c_biogenesis_CcsA/CcmC"/>
</dbReference>
<feature type="compositionally biased region" description="Low complexity" evidence="6">
    <location>
        <begin position="92"/>
        <end position="109"/>
    </location>
</feature>
<feature type="transmembrane region" description="Helical" evidence="7">
    <location>
        <begin position="218"/>
        <end position="244"/>
    </location>
</feature>
<evidence type="ECO:0000313" key="9">
    <source>
        <dbReference type="EMBL" id="MFC4058681.1"/>
    </source>
</evidence>
<protein>
    <submittedName>
        <fullName evidence="9">C-type cytochrome biogenesis protein CcsB</fullName>
    </submittedName>
</protein>
<dbReference type="InterPro" id="IPR017562">
    <property type="entry name" value="Cyt_c_biogenesis_CcsA"/>
</dbReference>
<dbReference type="RefSeq" id="WP_377286986.1">
    <property type="nucleotide sequence ID" value="NZ_JBHSBM010000013.1"/>
</dbReference>
<feature type="transmembrane region" description="Helical" evidence="7">
    <location>
        <begin position="265"/>
        <end position="284"/>
    </location>
</feature>
<keyword evidence="4 7" id="KW-1133">Transmembrane helix</keyword>
<feature type="transmembrane region" description="Helical" evidence="7">
    <location>
        <begin position="299"/>
        <end position="314"/>
    </location>
</feature>
<evidence type="ECO:0000256" key="5">
    <source>
        <dbReference type="ARBA" id="ARBA00023136"/>
    </source>
</evidence>
<dbReference type="Proteomes" id="UP001595850">
    <property type="component" value="Unassembled WGS sequence"/>
</dbReference>
<feature type="transmembrane region" description="Helical" evidence="7">
    <location>
        <begin position="16"/>
        <end position="37"/>
    </location>
</feature>
<sequence>MPAEVDSGLAALSDQLILVTVLLYALAMIGYALDLAFGRASSRAAGRADASAEAAPGTEPALAAVGAPTAVTGQAGGQASGEDAGDTGGGTAAPAGSAAAEDGAGSAEGAEGGAPSGWVLKAGAAATVLSWIGLVANAGSLVTRGLAASRWPWGNLYEFMVAMCLAAVGAFLLMQLRYPVRFLGSFITGAAGLGLGYAVHSWHVETAPAMVALNSYWIAIHVSAAVLASGLFIVAGACGVIYLIRHEAADHLPTRQELERVAHRAIVIGFPIWTFAVIAGALWADKAWGRYWGWDPKEIWAFITWIVYAGYLHARATAGWKGRSAMIVQLVAFACLLFNLIGVNLFIDGLHSYAEVP</sequence>
<proteinExistence type="predicted"/>
<organism evidence="9 10">
    <name type="scientific">Planomonospora corallina</name>
    <dbReference type="NCBI Taxonomy" id="1806052"/>
    <lineage>
        <taxon>Bacteria</taxon>
        <taxon>Bacillati</taxon>
        <taxon>Actinomycetota</taxon>
        <taxon>Actinomycetes</taxon>
        <taxon>Streptosporangiales</taxon>
        <taxon>Streptosporangiaceae</taxon>
        <taxon>Planomonospora</taxon>
    </lineage>
</organism>
<keyword evidence="10" id="KW-1185">Reference proteome</keyword>
<dbReference type="PANTHER" id="PTHR30071">
    <property type="entry name" value="HEME EXPORTER PROTEIN C"/>
    <property type="match status" value="1"/>
</dbReference>
<feature type="region of interest" description="Disordered" evidence="6">
    <location>
        <begin position="73"/>
        <end position="110"/>
    </location>
</feature>
<feature type="transmembrane region" description="Helical" evidence="7">
    <location>
        <begin position="118"/>
        <end position="136"/>
    </location>
</feature>
<dbReference type="EMBL" id="JBHSBM010000013">
    <property type="protein sequence ID" value="MFC4058681.1"/>
    <property type="molecule type" value="Genomic_DNA"/>
</dbReference>
<name>A0ABV8I601_9ACTN</name>
<evidence type="ECO:0000256" key="4">
    <source>
        <dbReference type="ARBA" id="ARBA00022989"/>
    </source>
</evidence>
<keyword evidence="2 7" id="KW-0812">Transmembrane</keyword>
<dbReference type="NCBIfam" id="TIGR03144">
    <property type="entry name" value="cytochr_II_ccsB"/>
    <property type="match status" value="1"/>
</dbReference>
<dbReference type="PANTHER" id="PTHR30071:SF1">
    <property type="entry name" value="CYTOCHROME B_B6 PROTEIN-RELATED"/>
    <property type="match status" value="1"/>
</dbReference>
<feature type="transmembrane region" description="Helical" evidence="7">
    <location>
        <begin position="326"/>
        <end position="347"/>
    </location>
</feature>
<feature type="domain" description="Cytochrome c assembly protein" evidence="8">
    <location>
        <begin position="153"/>
        <end position="351"/>
    </location>
</feature>
<gene>
    <name evidence="9" type="primary">ccsB</name>
    <name evidence="9" type="ORF">ACFOWE_10270</name>
</gene>
<evidence type="ECO:0000256" key="1">
    <source>
        <dbReference type="ARBA" id="ARBA00004141"/>
    </source>
</evidence>
<evidence type="ECO:0000256" key="6">
    <source>
        <dbReference type="SAM" id="MobiDB-lite"/>
    </source>
</evidence>
<keyword evidence="5 7" id="KW-0472">Membrane</keyword>
<accession>A0ABV8I601</accession>
<dbReference type="InterPro" id="IPR002541">
    <property type="entry name" value="Cyt_c_assembly"/>
</dbReference>
<evidence type="ECO:0000259" key="8">
    <source>
        <dbReference type="Pfam" id="PF01578"/>
    </source>
</evidence>